<accession>A0A547PY39</accession>
<evidence type="ECO:0000259" key="1">
    <source>
        <dbReference type="Pfam" id="PF01863"/>
    </source>
</evidence>
<feature type="domain" description="YgjP-like metallopeptidase" evidence="1">
    <location>
        <begin position="20"/>
        <end position="212"/>
    </location>
</feature>
<evidence type="ECO:0000313" key="2">
    <source>
        <dbReference type="EMBL" id="TRD19052.1"/>
    </source>
</evidence>
<name>A0A547PY39_9RHOB</name>
<proteinExistence type="predicted"/>
<gene>
    <name evidence="2" type="ORF">FEV53_11105</name>
</gene>
<protein>
    <submittedName>
        <fullName evidence="2">M48 family metallopeptidase</fullName>
    </submittedName>
</protein>
<dbReference type="PANTHER" id="PTHR30399">
    <property type="entry name" value="UNCHARACTERIZED PROTEIN YGJP"/>
    <property type="match status" value="1"/>
</dbReference>
<dbReference type="AlphaFoldDB" id="A0A547PY39"/>
<dbReference type="OrthoDB" id="9795402at2"/>
<dbReference type="Pfam" id="PF01863">
    <property type="entry name" value="YgjP-like"/>
    <property type="match status" value="1"/>
</dbReference>
<dbReference type="CDD" id="cd07344">
    <property type="entry name" value="M48_yhfN_like"/>
    <property type="match status" value="1"/>
</dbReference>
<evidence type="ECO:0000313" key="3">
    <source>
        <dbReference type="Proteomes" id="UP000318590"/>
    </source>
</evidence>
<dbReference type="Gene3D" id="3.30.2010.10">
    <property type="entry name" value="Metalloproteases ('zincins'), catalytic domain"/>
    <property type="match status" value="1"/>
</dbReference>
<dbReference type="EMBL" id="VFSV01000017">
    <property type="protein sequence ID" value="TRD19052.1"/>
    <property type="molecule type" value="Genomic_DNA"/>
</dbReference>
<dbReference type="PANTHER" id="PTHR30399:SF1">
    <property type="entry name" value="UTP PYROPHOSPHATASE"/>
    <property type="match status" value="1"/>
</dbReference>
<sequence length="224" mass="25040">MVEIGTPPVMIRMRSSARARRMTLRVSRLDGGVVLTRPRGVRLAEAVRFAETKVDWLRAQLADVSPRKAVALGAEVPVGGVALPVVTGRPGIGAAEIRVRERLPAGPQVEALLKGLARERLRRAVDRHGAVLGRKPGRLTLRDTRSRWGSCTAKGDLMFSWRLVMAPEDVLDYVAAHEVAHLVHMDHSPAFWSVTEHLCPDWRSHRRWLRDHGTGLHAWMFREA</sequence>
<comment type="caution">
    <text evidence="2">The sequence shown here is derived from an EMBL/GenBank/DDBJ whole genome shotgun (WGS) entry which is preliminary data.</text>
</comment>
<reference evidence="2 3" key="1">
    <citation type="submission" date="2019-06" db="EMBL/GenBank/DDBJ databases">
        <title>Paenimaribius caenipelagi gen. nov., sp. nov., isolated from a tidal flat.</title>
        <authorList>
            <person name="Yoon J.-H."/>
        </authorList>
    </citation>
    <scope>NUCLEOTIDE SEQUENCE [LARGE SCALE GENOMIC DNA]</scope>
    <source>
        <strain evidence="2 3">JBTF-M29</strain>
    </source>
</reference>
<dbReference type="Proteomes" id="UP000318590">
    <property type="component" value="Unassembled WGS sequence"/>
</dbReference>
<dbReference type="InterPro" id="IPR002725">
    <property type="entry name" value="YgjP-like_metallopeptidase"/>
</dbReference>
<dbReference type="InterPro" id="IPR053136">
    <property type="entry name" value="UTP_pyrophosphatase-like"/>
</dbReference>
<keyword evidence="3" id="KW-1185">Reference proteome</keyword>
<organism evidence="2 3">
    <name type="scientific">Palleronia caenipelagi</name>
    <dbReference type="NCBI Taxonomy" id="2489174"/>
    <lineage>
        <taxon>Bacteria</taxon>
        <taxon>Pseudomonadati</taxon>
        <taxon>Pseudomonadota</taxon>
        <taxon>Alphaproteobacteria</taxon>
        <taxon>Rhodobacterales</taxon>
        <taxon>Roseobacteraceae</taxon>
        <taxon>Palleronia</taxon>
    </lineage>
</organism>